<proteinExistence type="predicted"/>
<accession>A0A932YWL1</accession>
<sequence>MRRRITRFLADFCNSPSEIRSKFEWDLQVNDRWGEVSIAQSYLRMPPSSGIDVVITIRFVNKRVEFVEEQDPSRALAFRGPVDVRIAPIPGSFGIVFVELSYSYRWRGPEQLLHDIDLDAQALVAWLESPPVPTPAEEVPASA</sequence>
<gene>
    <name evidence="1" type="ORF">HY474_02120</name>
</gene>
<reference evidence="1" key="1">
    <citation type="submission" date="2020-07" db="EMBL/GenBank/DDBJ databases">
        <title>Huge and variable diversity of episymbiotic CPR bacteria and DPANN archaea in groundwater ecosystems.</title>
        <authorList>
            <person name="He C.Y."/>
            <person name="Keren R."/>
            <person name="Whittaker M."/>
            <person name="Farag I.F."/>
            <person name="Doudna J."/>
            <person name="Cate J.H.D."/>
            <person name="Banfield J.F."/>
        </authorList>
    </citation>
    <scope>NUCLEOTIDE SEQUENCE</scope>
    <source>
        <strain evidence="1">NC_groundwater_1226_Ag_S-0.1um_59_124</strain>
    </source>
</reference>
<organism evidence="1 2">
    <name type="scientific">Candidatus Sungiibacteriota bacterium</name>
    <dbReference type="NCBI Taxonomy" id="2750080"/>
    <lineage>
        <taxon>Bacteria</taxon>
        <taxon>Candidatus Sungiibacteriota</taxon>
    </lineage>
</organism>
<protein>
    <submittedName>
        <fullName evidence="1">Uncharacterized protein</fullName>
    </submittedName>
</protein>
<dbReference type="AlphaFoldDB" id="A0A932YWL1"/>
<dbReference type="Proteomes" id="UP000704960">
    <property type="component" value="Unassembled WGS sequence"/>
</dbReference>
<evidence type="ECO:0000313" key="2">
    <source>
        <dbReference type="Proteomes" id="UP000704960"/>
    </source>
</evidence>
<dbReference type="EMBL" id="JACQMJ010000008">
    <property type="protein sequence ID" value="MBI4132405.1"/>
    <property type="molecule type" value="Genomic_DNA"/>
</dbReference>
<comment type="caution">
    <text evidence="1">The sequence shown here is derived from an EMBL/GenBank/DDBJ whole genome shotgun (WGS) entry which is preliminary data.</text>
</comment>
<evidence type="ECO:0000313" key="1">
    <source>
        <dbReference type="EMBL" id="MBI4132405.1"/>
    </source>
</evidence>
<name>A0A932YWL1_9BACT</name>